<dbReference type="PROSITE" id="PS50126">
    <property type="entry name" value="S1"/>
    <property type="match status" value="1"/>
</dbReference>
<keyword evidence="2" id="KW-0479">Metal-binding</keyword>
<dbReference type="Gene3D" id="2.40.50.140">
    <property type="entry name" value="Nucleic acid-binding proteins"/>
    <property type="match status" value="1"/>
</dbReference>
<evidence type="ECO:0000256" key="1">
    <source>
        <dbReference type="ARBA" id="ARBA00001946"/>
    </source>
</evidence>
<dbReference type="CDD" id="cd04453">
    <property type="entry name" value="S1_RNase_E"/>
    <property type="match status" value="1"/>
</dbReference>
<dbReference type="SMART" id="SM00316">
    <property type="entry name" value="S1"/>
    <property type="match status" value="1"/>
</dbReference>
<dbReference type="InterPro" id="IPR012340">
    <property type="entry name" value="NA-bd_OB-fold"/>
</dbReference>
<organism evidence="7 8">
    <name type="scientific">Niallia hominis</name>
    <dbReference type="NCBI Taxonomy" id="3133173"/>
    <lineage>
        <taxon>Bacteria</taxon>
        <taxon>Bacillati</taxon>
        <taxon>Bacillota</taxon>
        <taxon>Bacilli</taxon>
        <taxon>Bacillales</taxon>
        <taxon>Bacillaceae</taxon>
        <taxon>Niallia</taxon>
    </lineage>
</organism>
<protein>
    <submittedName>
        <fullName evidence="7">Rne/Rng family ribonuclease</fullName>
    </submittedName>
</protein>
<accession>A0ABV1F0X4</accession>
<dbReference type="Proteomes" id="UP001465426">
    <property type="component" value="Unassembled WGS sequence"/>
</dbReference>
<dbReference type="SUPFAM" id="SSF50249">
    <property type="entry name" value="Nucleic acid-binding proteins"/>
    <property type="match status" value="1"/>
</dbReference>
<evidence type="ECO:0000256" key="4">
    <source>
        <dbReference type="ARBA" id="ARBA00022842"/>
    </source>
</evidence>
<dbReference type="PANTHER" id="PTHR30001:SF0">
    <property type="entry name" value="RIBONUCLEASE G"/>
    <property type="match status" value="1"/>
</dbReference>
<keyword evidence="3" id="KW-0378">Hydrolase</keyword>
<feature type="domain" description="S1 motif" evidence="6">
    <location>
        <begin position="40"/>
        <end position="108"/>
    </location>
</feature>
<proteinExistence type="predicted"/>
<dbReference type="NCBIfam" id="TIGR00757">
    <property type="entry name" value="RNaseEG"/>
    <property type="match status" value="1"/>
</dbReference>
<comment type="caution">
    <text evidence="7">The sequence shown here is derived from an EMBL/GenBank/DDBJ whole genome shotgun (WGS) entry which is preliminary data.</text>
</comment>
<evidence type="ECO:0000259" key="6">
    <source>
        <dbReference type="PROSITE" id="PS50126"/>
    </source>
</evidence>
<evidence type="ECO:0000256" key="2">
    <source>
        <dbReference type="ARBA" id="ARBA00022723"/>
    </source>
</evidence>
<dbReference type="PANTHER" id="PTHR30001">
    <property type="entry name" value="RIBONUCLEASE"/>
    <property type="match status" value="1"/>
</dbReference>
<keyword evidence="4" id="KW-0460">Magnesium</keyword>
<dbReference type="Gene3D" id="3.40.1260.20">
    <property type="entry name" value="Ribonuclease E, catalytic domain"/>
    <property type="match status" value="1"/>
</dbReference>
<sequence length="479" mass="54857">MILNQVIVNMKTRENRFAYLINGKIEKIYVQQPQYKTTVGNIYLGQVTKVIPGMNAAFVEIGEGKGAYLPREKMISFVRDEGTLEEKKKKSVSSYIKQGERVLVQVIKDAAGPKGAKITGIIEISGDNLVYMPYGRYVAVSKKINSKAAQANLRSFGDTIKSEKEGLIFRTSAANCSEADLIEELEILRRQYCDLEKKAMQKRVMLLQETNEFNKQLLYLFKQMKEGEVIVDRLEERKHWQELFPHLMFSFHQGNEDIFTHYQLDTEIEKALKRVVWLSNGAYLIIDQAEAATIIDVNTGKYEGKHQLEQTVFQTNMLAAKEVARQIALRDISGIILIDFIDMRKTEEKQIMDSVLKELKRDNRQSKVVGFTELGILQLTRKKTMKSLSETVQSKCMTCEGTGVVKSAESMAFQLERELWEYRNKDIALVEIQATEEVTKIFSGEGNVHKKRLEEALGFTIKIEAAPFPKPDYFIRMVK</sequence>
<keyword evidence="5" id="KW-0694">RNA-binding</keyword>
<evidence type="ECO:0000256" key="3">
    <source>
        <dbReference type="ARBA" id="ARBA00022801"/>
    </source>
</evidence>
<reference evidence="7 8" key="1">
    <citation type="submission" date="2024-03" db="EMBL/GenBank/DDBJ databases">
        <title>Human intestinal bacterial collection.</title>
        <authorList>
            <person name="Pauvert C."/>
            <person name="Hitch T.C.A."/>
            <person name="Clavel T."/>
        </authorList>
    </citation>
    <scope>NUCLEOTIDE SEQUENCE [LARGE SCALE GENOMIC DNA]</scope>
    <source>
        <strain evidence="7 8">CLA-SR-H024</strain>
    </source>
</reference>
<dbReference type="Pfam" id="PF10150">
    <property type="entry name" value="RNase_E_G"/>
    <property type="match status" value="1"/>
</dbReference>
<keyword evidence="8" id="KW-1185">Reference proteome</keyword>
<evidence type="ECO:0000256" key="5">
    <source>
        <dbReference type="ARBA" id="ARBA00022884"/>
    </source>
</evidence>
<name>A0ABV1F0X4_9BACI</name>
<dbReference type="InterPro" id="IPR004659">
    <property type="entry name" value="RNase_E/G"/>
</dbReference>
<evidence type="ECO:0000313" key="7">
    <source>
        <dbReference type="EMBL" id="MEQ2466238.1"/>
    </source>
</evidence>
<dbReference type="RefSeq" id="WP_349204813.1">
    <property type="nucleotide sequence ID" value="NZ_JBBMFN010000023.1"/>
</dbReference>
<dbReference type="InterPro" id="IPR019307">
    <property type="entry name" value="RNA-bd_AU-1/RNase_E/G"/>
</dbReference>
<comment type="cofactor">
    <cofactor evidence="1">
        <name>Mg(2+)</name>
        <dbReference type="ChEBI" id="CHEBI:18420"/>
    </cofactor>
</comment>
<dbReference type="InterPro" id="IPR003029">
    <property type="entry name" value="S1_domain"/>
</dbReference>
<dbReference type="EMBL" id="JBBMFN010000023">
    <property type="protein sequence ID" value="MEQ2466238.1"/>
    <property type="molecule type" value="Genomic_DNA"/>
</dbReference>
<evidence type="ECO:0000313" key="8">
    <source>
        <dbReference type="Proteomes" id="UP001465426"/>
    </source>
</evidence>
<gene>
    <name evidence="7" type="ORF">WMO63_11240</name>
</gene>